<dbReference type="Gene3D" id="1.10.10.2520">
    <property type="entry name" value="Cell wall hydrolase SleB, domain 1"/>
    <property type="match status" value="1"/>
</dbReference>
<evidence type="ECO:0000313" key="3">
    <source>
        <dbReference type="EMBL" id="ARJ69672.1"/>
    </source>
</evidence>
<protein>
    <recommendedName>
        <fullName evidence="2">Cell wall hydrolase SleB domain-containing protein</fullName>
    </recommendedName>
</protein>
<sequence>MTKLTTWLAHTGLCVALALPIIPAGTHGAAATPFTAAGAIPGNGPERLQQVRAQGHDGAALRCLTEALYFEARGESLAGQRAVAEVIMNRVDHPSFPKSVCGVVNQSGQFSYKGRSLRMRDSAAAMRARRIAAELLAGAPRTLTQGATYFHTAYVRPSWTRRFTRTTRIGSHVFYRSGRGARIASN</sequence>
<feature type="signal peptide" evidence="1">
    <location>
        <begin position="1"/>
        <end position="29"/>
    </location>
</feature>
<keyword evidence="1" id="KW-0732">Signal</keyword>
<reference evidence="3 4" key="1">
    <citation type="submission" date="2017-03" db="EMBL/GenBank/DDBJ databases">
        <title>Genome sequence of Paracoccus contaminans isolated from a water microcosm.</title>
        <authorList>
            <person name="Aurass P."/>
            <person name="Karste S."/>
            <person name="Trost E."/>
            <person name="Glaeser S.P."/>
            <person name="Kaempfer P."/>
            <person name="Flieger A."/>
        </authorList>
    </citation>
    <scope>NUCLEOTIDE SEQUENCE [LARGE SCALE GENOMIC DNA]</scope>
    <source>
        <strain evidence="4">RKI 16-01929T\LMG 29738T\CCM 8701T\CIP 111112T</strain>
    </source>
</reference>
<dbReference type="AlphaFoldDB" id="A0A1W6CXU3"/>
<dbReference type="GO" id="GO:0016787">
    <property type="term" value="F:hydrolase activity"/>
    <property type="evidence" value="ECO:0007669"/>
    <property type="project" value="InterPro"/>
</dbReference>
<evidence type="ECO:0000259" key="2">
    <source>
        <dbReference type="Pfam" id="PF07486"/>
    </source>
</evidence>
<dbReference type="OrthoDB" id="9785345at2"/>
<dbReference type="Proteomes" id="UP000193017">
    <property type="component" value="Chromosome"/>
</dbReference>
<accession>A0A1W6CXU3</accession>
<organism evidence="3 4">
    <name type="scientific">Paracoccus contaminans</name>
    <dbReference type="NCBI Taxonomy" id="1945662"/>
    <lineage>
        <taxon>Bacteria</taxon>
        <taxon>Pseudomonadati</taxon>
        <taxon>Pseudomonadota</taxon>
        <taxon>Alphaproteobacteria</taxon>
        <taxon>Rhodobacterales</taxon>
        <taxon>Paracoccaceae</taxon>
        <taxon>Paracoccus</taxon>
    </lineage>
</organism>
<feature type="chain" id="PRO_5012596882" description="Cell wall hydrolase SleB domain-containing protein" evidence="1">
    <location>
        <begin position="30"/>
        <end position="186"/>
    </location>
</feature>
<keyword evidence="4" id="KW-1185">Reference proteome</keyword>
<evidence type="ECO:0000313" key="4">
    <source>
        <dbReference type="Proteomes" id="UP000193017"/>
    </source>
</evidence>
<gene>
    <name evidence="3" type="ORF">B0A89_08620</name>
</gene>
<dbReference type="RefSeq" id="WP_085377788.1">
    <property type="nucleotide sequence ID" value="NZ_CP020612.1"/>
</dbReference>
<dbReference type="KEGG" id="pcon:B0A89_08620"/>
<evidence type="ECO:0000256" key="1">
    <source>
        <dbReference type="SAM" id="SignalP"/>
    </source>
</evidence>
<dbReference type="InterPro" id="IPR042047">
    <property type="entry name" value="SleB_dom1"/>
</dbReference>
<proteinExistence type="predicted"/>
<dbReference type="STRING" id="1945662.B0A89_08620"/>
<feature type="domain" description="Cell wall hydrolase SleB" evidence="2">
    <location>
        <begin position="74"/>
        <end position="175"/>
    </location>
</feature>
<dbReference type="Pfam" id="PF07486">
    <property type="entry name" value="Hydrolase_2"/>
    <property type="match status" value="1"/>
</dbReference>
<dbReference type="EMBL" id="CP020612">
    <property type="protein sequence ID" value="ARJ69672.1"/>
    <property type="molecule type" value="Genomic_DNA"/>
</dbReference>
<dbReference type="InterPro" id="IPR011105">
    <property type="entry name" value="Cell_wall_hydrolase_SleB"/>
</dbReference>
<name>A0A1W6CXU3_9RHOB</name>